<gene>
    <name evidence="1" type="ORF">ENP55_00420</name>
</gene>
<evidence type="ECO:0000313" key="1">
    <source>
        <dbReference type="EMBL" id="HEF86782.1"/>
    </source>
</evidence>
<organism evidence="1">
    <name type="scientific">Thermosphaera aggregans</name>
    <dbReference type="NCBI Taxonomy" id="54254"/>
    <lineage>
        <taxon>Archaea</taxon>
        <taxon>Thermoproteota</taxon>
        <taxon>Thermoprotei</taxon>
        <taxon>Desulfurococcales</taxon>
        <taxon>Desulfurococcaceae</taxon>
        <taxon>Thermosphaera</taxon>
    </lineage>
</organism>
<name>A0A7C2FE91_9CREN</name>
<comment type="caution">
    <text evidence="1">The sequence shown here is derived from an EMBL/GenBank/DDBJ whole genome shotgun (WGS) entry which is preliminary data.</text>
</comment>
<protein>
    <submittedName>
        <fullName evidence="1">Uncharacterized protein</fullName>
    </submittedName>
</protein>
<proteinExistence type="predicted"/>
<dbReference type="EMBL" id="DSJT01000003">
    <property type="protein sequence ID" value="HEF86782.1"/>
    <property type="molecule type" value="Genomic_DNA"/>
</dbReference>
<reference evidence="1" key="1">
    <citation type="journal article" date="2020" name="mSystems">
        <title>Genome- and Community-Level Interaction Insights into Carbon Utilization and Element Cycling Functions of Hydrothermarchaeota in Hydrothermal Sediment.</title>
        <authorList>
            <person name="Zhou Z."/>
            <person name="Liu Y."/>
            <person name="Xu W."/>
            <person name="Pan J."/>
            <person name="Luo Z.H."/>
            <person name="Li M."/>
        </authorList>
    </citation>
    <scope>NUCLEOTIDE SEQUENCE [LARGE SCALE GENOMIC DNA]</scope>
    <source>
        <strain evidence="1">SpSt-23</strain>
    </source>
</reference>
<accession>A0A7C2FE91</accession>
<sequence>MAYTWEPKWEAIRLESNGIILTTCRDKVTGLIACPICLNANSTCLGKSAAHTEIKSEISLFFSIDDLIEHIKNFHSRGLSSKLEEIRKRMGEARSD</sequence>
<dbReference type="AlphaFoldDB" id="A0A7C2FE91"/>